<dbReference type="EMBL" id="KN822026">
    <property type="protein sequence ID" value="KIM64791.1"/>
    <property type="molecule type" value="Genomic_DNA"/>
</dbReference>
<reference evidence="1 2" key="1">
    <citation type="submission" date="2014-04" db="EMBL/GenBank/DDBJ databases">
        <authorList>
            <consortium name="DOE Joint Genome Institute"/>
            <person name="Kuo A."/>
            <person name="Kohler A."/>
            <person name="Nagy L.G."/>
            <person name="Floudas D."/>
            <person name="Copeland A."/>
            <person name="Barry K.W."/>
            <person name="Cichocki N."/>
            <person name="Veneault-Fourrey C."/>
            <person name="LaButti K."/>
            <person name="Lindquist E.A."/>
            <person name="Lipzen A."/>
            <person name="Lundell T."/>
            <person name="Morin E."/>
            <person name="Murat C."/>
            <person name="Sun H."/>
            <person name="Tunlid A."/>
            <person name="Henrissat B."/>
            <person name="Grigoriev I.V."/>
            <person name="Hibbett D.S."/>
            <person name="Martin F."/>
            <person name="Nordberg H.P."/>
            <person name="Cantor M.N."/>
            <person name="Hua S.X."/>
        </authorList>
    </citation>
    <scope>NUCLEOTIDE SEQUENCE [LARGE SCALE GENOMIC DNA]</scope>
    <source>
        <strain evidence="1 2">Foug A</strain>
    </source>
</reference>
<dbReference type="AlphaFoldDB" id="A0A0C3E9X8"/>
<gene>
    <name evidence="1" type="ORF">SCLCIDRAFT_1212871</name>
</gene>
<reference evidence="2" key="2">
    <citation type="submission" date="2015-01" db="EMBL/GenBank/DDBJ databases">
        <title>Evolutionary Origins and Diversification of the Mycorrhizal Mutualists.</title>
        <authorList>
            <consortium name="DOE Joint Genome Institute"/>
            <consortium name="Mycorrhizal Genomics Consortium"/>
            <person name="Kohler A."/>
            <person name="Kuo A."/>
            <person name="Nagy L.G."/>
            <person name="Floudas D."/>
            <person name="Copeland A."/>
            <person name="Barry K.W."/>
            <person name="Cichocki N."/>
            <person name="Veneault-Fourrey C."/>
            <person name="LaButti K."/>
            <person name="Lindquist E.A."/>
            <person name="Lipzen A."/>
            <person name="Lundell T."/>
            <person name="Morin E."/>
            <person name="Murat C."/>
            <person name="Riley R."/>
            <person name="Ohm R."/>
            <person name="Sun H."/>
            <person name="Tunlid A."/>
            <person name="Henrissat B."/>
            <person name="Grigoriev I.V."/>
            <person name="Hibbett D.S."/>
            <person name="Martin F."/>
        </authorList>
    </citation>
    <scope>NUCLEOTIDE SEQUENCE [LARGE SCALE GENOMIC DNA]</scope>
    <source>
        <strain evidence="2">Foug A</strain>
    </source>
</reference>
<protein>
    <submittedName>
        <fullName evidence="1">Uncharacterized protein</fullName>
    </submittedName>
</protein>
<accession>A0A0C3E9X8</accession>
<proteinExistence type="predicted"/>
<dbReference type="Proteomes" id="UP000053989">
    <property type="component" value="Unassembled WGS sequence"/>
</dbReference>
<dbReference type="HOGENOM" id="CLU_2484634_0_0_1"/>
<keyword evidence="2" id="KW-1185">Reference proteome</keyword>
<organism evidence="1 2">
    <name type="scientific">Scleroderma citrinum Foug A</name>
    <dbReference type="NCBI Taxonomy" id="1036808"/>
    <lineage>
        <taxon>Eukaryota</taxon>
        <taxon>Fungi</taxon>
        <taxon>Dikarya</taxon>
        <taxon>Basidiomycota</taxon>
        <taxon>Agaricomycotina</taxon>
        <taxon>Agaricomycetes</taxon>
        <taxon>Agaricomycetidae</taxon>
        <taxon>Boletales</taxon>
        <taxon>Sclerodermatineae</taxon>
        <taxon>Sclerodermataceae</taxon>
        <taxon>Scleroderma</taxon>
    </lineage>
</organism>
<sequence length="87" mass="9933">MTHQVLRTVMHHTESLTQCIPVLGCMLEVGGTIRHDPSAPHSHPPDGLICLNQRSELSSNRRIYYSGQCCEMYMYSMAHELKYTLLL</sequence>
<evidence type="ECO:0000313" key="2">
    <source>
        <dbReference type="Proteomes" id="UP000053989"/>
    </source>
</evidence>
<name>A0A0C3E9X8_9AGAM</name>
<dbReference type="InParanoid" id="A0A0C3E9X8"/>
<evidence type="ECO:0000313" key="1">
    <source>
        <dbReference type="EMBL" id="KIM64791.1"/>
    </source>
</evidence>